<dbReference type="GO" id="GO:0006355">
    <property type="term" value="P:regulation of DNA-templated transcription"/>
    <property type="evidence" value="ECO:0007669"/>
    <property type="project" value="InterPro"/>
</dbReference>
<dbReference type="InterPro" id="IPR016032">
    <property type="entry name" value="Sig_transdc_resp-reg_C-effctor"/>
</dbReference>
<evidence type="ECO:0000259" key="3">
    <source>
        <dbReference type="Pfam" id="PF00196"/>
    </source>
</evidence>
<organism evidence="4 5">
    <name type="scientific">Paenibacillus flagellatus</name>
    <dbReference type="NCBI Taxonomy" id="2211139"/>
    <lineage>
        <taxon>Bacteria</taxon>
        <taxon>Bacillati</taxon>
        <taxon>Bacillota</taxon>
        <taxon>Bacilli</taxon>
        <taxon>Bacillales</taxon>
        <taxon>Paenibacillaceae</taxon>
        <taxon>Paenibacillus</taxon>
    </lineage>
</organism>
<dbReference type="Proteomes" id="UP000247476">
    <property type="component" value="Unassembled WGS sequence"/>
</dbReference>
<keyword evidence="1" id="KW-0805">Transcription regulation</keyword>
<feature type="domain" description="HTH luxR-type" evidence="3">
    <location>
        <begin position="206"/>
        <end position="250"/>
    </location>
</feature>
<sequence length="257" mass="30227">MLVEGDARNFDNLEAEQRIQEKLMNTIAIFDPRKKIPIRKESKKNILNEDERLIRQYLLAGNIEALLRLIDCYTPFIKSMVWSPFKSIKGKARRRLSPLQIRVNRFKTEHVEYQYVSSMAHDIISEALVEFCQLVHSYCWQTGSFSGYVKNYLPLRMERIFRQIVSSIESVYLDGLPEESKELFELQYLSCMNLDAEEKIELEQYNLTEKQREVAILLSEGYNDAQTAKMLGISRQAVMKHKDAIKKKMRKFRQTAN</sequence>
<proteinExistence type="predicted"/>
<dbReference type="AlphaFoldDB" id="A0A2V5K1E9"/>
<evidence type="ECO:0000256" key="1">
    <source>
        <dbReference type="ARBA" id="ARBA00023015"/>
    </source>
</evidence>
<dbReference type="Pfam" id="PF00196">
    <property type="entry name" value="GerE"/>
    <property type="match status" value="1"/>
</dbReference>
<dbReference type="EMBL" id="QJVJ01000009">
    <property type="protein sequence ID" value="PYI52442.1"/>
    <property type="molecule type" value="Genomic_DNA"/>
</dbReference>
<comment type="caution">
    <text evidence="4">The sequence shown here is derived from an EMBL/GenBank/DDBJ whole genome shotgun (WGS) entry which is preliminary data.</text>
</comment>
<dbReference type="Gene3D" id="1.10.10.10">
    <property type="entry name" value="Winged helix-like DNA-binding domain superfamily/Winged helix DNA-binding domain"/>
    <property type="match status" value="1"/>
</dbReference>
<keyword evidence="5" id="KW-1185">Reference proteome</keyword>
<name>A0A2V5K1E9_9BACL</name>
<evidence type="ECO:0000313" key="4">
    <source>
        <dbReference type="EMBL" id="PYI52442.1"/>
    </source>
</evidence>
<gene>
    <name evidence="4" type="ORF">DLM86_19870</name>
</gene>
<protein>
    <recommendedName>
        <fullName evidence="3">HTH luxR-type domain-containing protein</fullName>
    </recommendedName>
</protein>
<evidence type="ECO:0000256" key="2">
    <source>
        <dbReference type="ARBA" id="ARBA00023163"/>
    </source>
</evidence>
<dbReference type="GO" id="GO:0003677">
    <property type="term" value="F:DNA binding"/>
    <property type="evidence" value="ECO:0007669"/>
    <property type="project" value="InterPro"/>
</dbReference>
<dbReference type="InterPro" id="IPR000792">
    <property type="entry name" value="Tscrpt_reg_LuxR_C"/>
</dbReference>
<dbReference type="SUPFAM" id="SSF46894">
    <property type="entry name" value="C-terminal effector domain of the bipartite response regulators"/>
    <property type="match status" value="1"/>
</dbReference>
<keyword evidence="2" id="KW-0804">Transcription</keyword>
<reference evidence="4 5" key="1">
    <citation type="submission" date="2018-05" db="EMBL/GenBank/DDBJ databases">
        <title>Paenibacillus flagellatus sp. nov., isolated from selenium mineral soil.</title>
        <authorList>
            <person name="Dai X."/>
        </authorList>
    </citation>
    <scope>NUCLEOTIDE SEQUENCE [LARGE SCALE GENOMIC DNA]</scope>
    <source>
        <strain evidence="4 5">DXL2</strain>
    </source>
</reference>
<dbReference type="InterPro" id="IPR036388">
    <property type="entry name" value="WH-like_DNA-bd_sf"/>
</dbReference>
<evidence type="ECO:0000313" key="5">
    <source>
        <dbReference type="Proteomes" id="UP000247476"/>
    </source>
</evidence>
<accession>A0A2V5K1E9</accession>